<accession>A0A7U2FDE5</accession>
<protein>
    <submittedName>
        <fullName evidence="2">Uncharacterized protein</fullName>
    </submittedName>
</protein>
<feature type="region of interest" description="Disordered" evidence="1">
    <location>
        <begin position="1"/>
        <end position="89"/>
    </location>
</feature>
<feature type="compositionally biased region" description="Polar residues" evidence="1">
    <location>
        <begin position="31"/>
        <end position="43"/>
    </location>
</feature>
<reference evidence="3" key="1">
    <citation type="journal article" date="2021" name="BMC Genomics">
        <title>Chromosome-level genome assembly and manually-curated proteome of model necrotroph Parastagonospora nodorum Sn15 reveals a genome-wide trove of candidate effector homologs, and redundancy of virulence-related functions within an accessory chromosome.</title>
        <authorList>
            <person name="Bertazzoni S."/>
            <person name="Jones D.A.B."/>
            <person name="Phan H.T."/>
            <person name="Tan K.-C."/>
            <person name="Hane J.K."/>
        </authorList>
    </citation>
    <scope>NUCLEOTIDE SEQUENCE [LARGE SCALE GENOMIC DNA]</scope>
    <source>
        <strain evidence="3">SN15 / ATCC MYA-4574 / FGSC 10173)</strain>
    </source>
</reference>
<sequence length="163" mass="18916">MSDRYEWRGNGDISGPRATAGFAVSGRASEDNPNPRYSASSSLHGFHPDRDRLYERKAPDNWYAHDSDTDNIPGYPEQEGVEATRDEDHKQRYAEKNARIEALKFEVEKIRHEDLQLQADTRRGEEKLAKMKSELKRLQPQQTKEQPPEFYMRPAKVKKGKKK</sequence>
<feature type="region of interest" description="Disordered" evidence="1">
    <location>
        <begin position="121"/>
        <end position="163"/>
    </location>
</feature>
<feature type="compositionally biased region" description="Basic and acidic residues" evidence="1">
    <location>
        <begin position="46"/>
        <end position="68"/>
    </location>
</feature>
<evidence type="ECO:0000256" key="1">
    <source>
        <dbReference type="SAM" id="MobiDB-lite"/>
    </source>
</evidence>
<dbReference type="VEuPathDB" id="FungiDB:JI435_099940"/>
<organism evidence="2 3">
    <name type="scientific">Phaeosphaeria nodorum (strain SN15 / ATCC MYA-4574 / FGSC 10173)</name>
    <name type="common">Glume blotch fungus</name>
    <name type="synonym">Parastagonospora nodorum</name>
    <dbReference type="NCBI Taxonomy" id="321614"/>
    <lineage>
        <taxon>Eukaryota</taxon>
        <taxon>Fungi</taxon>
        <taxon>Dikarya</taxon>
        <taxon>Ascomycota</taxon>
        <taxon>Pezizomycotina</taxon>
        <taxon>Dothideomycetes</taxon>
        <taxon>Pleosporomycetidae</taxon>
        <taxon>Pleosporales</taxon>
        <taxon>Pleosporineae</taxon>
        <taxon>Phaeosphaeriaceae</taxon>
        <taxon>Parastagonospora</taxon>
    </lineage>
</organism>
<dbReference type="AlphaFoldDB" id="A0A7U2FDE5"/>
<dbReference type="OMA" id="YEWRGNG"/>
<feature type="compositionally biased region" description="Basic and acidic residues" evidence="1">
    <location>
        <begin position="121"/>
        <end position="137"/>
    </location>
</feature>
<evidence type="ECO:0000313" key="2">
    <source>
        <dbReference type="EMBL" id="QRD03224.1"/>
    </source>
</evidence>
<name>A0A7U2FDE5_PHANO</name>
<gene>
    <name evidence="2" type="ORF">JI435_099940</name>
</gene>
<evidence type="ECO:0000313" key="3">
    <source>
        <dbReference type="Proteomes" id="UP000663193"/>
    </source>
</evidence>
<keyword evidence="3" id="KW-1185">Reference proteome</keyword>
<dbReference type="Proteomes" id="UP000663193">
    <property type="component" value="Chromosome 15"/>
</dbReference>
<proteinExistence type="predicted"/>
<dbReference type="EMBL" id="CP069037">
    <property type="protein sequence ID" value="QRD03224.1"/>
    <property type="molecule type" value="Genomic_DNA"/>
</dbReference>